<sequence length="562" mass="62032">MHITKSEKGYALLLALTVLIILSILGLSLITITSNSIVKNENRENIVQAKDVSDKGVEFLTASIQKELQTYISAGTVGKADFQTKLNQIIQNSRYSCTAGGVEIPSESGQTNVCVDVNNIQNVYNEKNELQELKKIVPIISTGIVNGKRNVTTSRVMFGTDAIPDQLRYAISTNNGGNLYLHGGVEVQGDIKSDGNLILSRQATWFSGTTARWEDSVTTRIRQAANSVTPKLILNDQKNVFVLNTNNKPTYDEHVAGTRLTNTANYTRFSPTAANASASISAQFFNSPQLNVITKDLSDDTVEITGTILNKATRGTNKRYTSLNITTSTHETRSFAKNYETLVAGETDQCVSWFVFWCTKYEKTLTKSSLTINGASTTGNRTIDLSGTYYVYGDLNVTNTNLRTDALIYVDGNVTIRESTLNGIRENSTLIIFATGEINISNISVDRDTPSIIKGFFYTKSNMIMYGVGSHIQLQGGISANRLILTAVRGSSRSNTFESGAAQALLYDHDRNPITPNVPQRNSRLTVIYDQNLISEYTDFMRDKEEEFITEINAPEIIERSH</sequence>
<name>A0A318TMQ5_9BACL</name>
<dbReference type="AlphaFoldDB" id="A0A318TMQ5"/>
<dbReference type="OrthoDB" id="2730934at2"/>
<keyword evidence="1" id="KW-1133">Transmembrane helix</keyword>
<comment type="caution">
    <text evidence="2">The sequence shown here is derived from an EMBL/GenBank/DDBJ whole genome shotgun (WGS) entry which is preliminary data.</text>
</comment>
<accession>A0A318TMQ5</accession>
<protein>
    <recommendedName>
        <fullName evidence="4">PilX-like prepilin protein</fullName>
    </recommendedName>
</protein>
<keyword evidence="3" id="KW-1185">Reference proteome</keyword>
<dbReference type="Proteomes" id="UP000247416">
    <property type="component" value="Unassembled WGS sequence"/>
</dbReference>
<evidence type="ECO:0008006" key="4">
    <source>
        <dbReference type="Google" id="ProtNLM"/>
    </source>
</evidence>
<keyword evidence="1" id="KW-0472">Membrane</keyword>
<evidence type="ECO:0000313" key="2">
    <source>
        <dbReference type="EMBL" id="PYF06142.1"/>
    </source>
</evidence>
<dbReference type="EMBL" id="QJTJ01000012">
    <property type="protein sequence ID" value="PYF06142.1"/>
    <property type="molecule type" value="Genomic_DNA"/>
</dbReference>
<evidence type="ECO:0000256" key="1">
    <source>
        <dbReference type="SAM" id="Phobius"/>
    </source>
</evidence>
<dbReference type="RefSeq" id="WP_107933067.1">
    <property type="nucleotide sequence ID" value="NZ_PYWJ01000004.1"/>
</dbReference>
<feature type="transmembrane region" description="Helical" evidence="1">
    <location>
        <begin position="12"/>
        <end position="32"/>
    </location>
</feature>
<reference evidence="2 3" key="1">
    <citation type="submission" date="2018-06" db="EMBL/GenBank/DDBJ databases">
        <title>Genomic Encyclopedia of Archaeal and Bacterial Type Strains, Phase II (KMG-II): from individual species to whole genera.</title>
        <authorList>
            <person name="Goeker M."/>
        </authorList>
    </citation>
    <scope>NUCLEOTIDE SEQUENCE [LARGE SCALE GENOMIC DNA]</scope>
    <source>
        <strain evidence="2 3">KACC 16626</strain>
    </source>
</reference>
<organism evidence="2 3">
    <name type="scientific">Ureibacillus chungkukjangi</name>
    <dbReference type="NCBI Taxonomy" id="1202712"/>
    <lineage>
        <taxon>Bacteria</taxon>
        <taxon>Bacillati</taxon>
        <taxon>Bacillota</taxon>
        <taxon>Bacilli</taxon>
        <taxon>Bacillales</taxon>
        <taxon>Caryophanaceae</taxon>
        <taxon>Ureibacillus</taxon>
    </lineage>
</organism>
<gene>
    <name evidence="2" type="ORF">BJ095_112103</name>
</gene>
<keyword evidence="1" id="KW-0812">Transmembrane</keyword>
<proteinExistence type="predicted"/>
<evidence type="ECO:0000313" key="3">
    <source>
        <dbReference type="Proteomes" id="UP000247416"/>
    </source>
</evidence>